<dbReference type="InterPro" id="IPR000792">
    <property type="entry name" value="Tscrpt_reg_LuxR_C"/>
</dbReference>
<evidence type="ECO:0000259" key="2">
    <source>
        <dbReference type="PROSITE" id="PS50043"/>
    </source>
</evidence>
<reference evidence="3 4" key="1">
    <citation type="submission" date="2020-10" db="EMBL/GenBank/DDBJ databases">
        <title>Connecting structure to function with the recovery of over 1000 high-quality activated sludge metagenome-assembled genomes encoding full-length rRNA genes using long-read sequencing.</title>
        <authorList>
            <person name="Singleton C.M."/>
            <person name="Petriglieri F."/>
            <person name="Kristensen J.M."/>
            <person name="Kirkegaard R.H."/>
            <person name="Michaelsen T.Y."/>
            <person name="Andersen M.H."/>
            <person name="Karst S.M."/>
            <person name="Dueholm M.S."/>
            <person name="Nielsen P.H."/>
            <person name="Albertsen M."/>
        </authorList>
    </citation>
    <scope>NUCLEOTIDE SEQUENCE [LARGE SCALE GENOMIC DNA]</scope>
    <source>
        <strain evidence="3">Ega_18-Q3-R5-49_MAXAC.001</strain>
    </source>
</reference>
<dbReference type="InterPro" id="IPR051797">
    <property type="entry name" value="TrmB-like"/>
</dbReference>
<dbReference type="Gene3D" id="1.10.10.10">
    <property type="entry name" value="Winged helix-like DNA-binding domain superfamily/Winged helix DNA-binding domain"/>
    <property type="match status" value="2"/>
</dbReference>
<dbReference type="InterPro" id="IPR002831">
    <property type="entry name" value="Tscrpt_reg_TrmB_N"/>
</dbReference>
<evidence type="ECO:0000313" key="4">
    <source>
        <dbReference type="Proteomes" id="UP000726105"/>
    </source>
</evidence>
<evidence type="ECO:0000313" key="3">
    <source>
        <dbReference type="EMBL" id="MBK7274256.1"/>
    </source>
</evidence>
<comment type="caution">
    <text evidence="3">The sequence shown here is derived from an EMBL/GenBank/DDBJ whole genome shotgun (WGS) entry which is preliminary data.</text>
</comment>
<accession>A0A935M6C7</accession>
<keyword evidence="1" id="KW-0175">Coiled coil</keyword>
<proteinExistence type="predicted"/>
<dbReference type="PANTHER" id="PTHR34293">
    <property type="entry name" value="HTH-TYPE TRANSCRIPTIONAL REGULATOR TRMBL2"/>
    <property type="match status" value="1"/>
</dbReference>
<dbReference type="SMART" id="SM00421">
    <property type="entry name" value="HTH_LUXR"/>
    <property type="match status" value="1"/>
</dbReference>
<dbReference type="InterPro" id="IPR036388">
    <property type="entry name" value="WH-like_DNA-bd_sf"/>
</dbReference>
<dbReference type="GO" id="GO:0003677">
    <property type="term" value="F:DNA binding"/>
    <property type="evidence" value="ECO:0007669"/>
    <property type="project" value="InterPro"/>
</dbReference>
<dbReference type="Proteomes" id="UP000726105">
    <property type="component" value="Unassembled WGS sequence"/>
</dbReference>
<feature type="coiled-coil region" evidence="1">
    <location>
        <begin position="76"/>
        <end position="103"/>
    </location>
</feature>
<dbReference type="InterPro" id="IPR036390">
    <property type="entry name" value="WH_DNA-bd_sf"/>
</dbReference>
<dbReference type="GO" id="GO:0006355">
    <property type="term" value="P:regulation of DNA-templated transcription"/>
    <property type="evidence" value="ECO:0007669"/>
    <property type="project" value="InterPro"/>
</dbReference>
<name>A0A935M6C7_9MICO</name>
<dbReference type="AlphaFoldDB" id="A0A935M6C7"/>
<sequence length="322" mass="34997">MLSVLGLDEAELAAYRMLVTGPSGTAMEVSGALGVSVGKATRVIASLEAKGLVARSGTAIDHVVASPPDIALGALIVEHQEGIRQAELEMRALRERYLAASSSRAEQVVDVVRGREAVRQRFNQLQRGARREVLEFVKGDVVAVSVDENVEEEQAISRGVVYRFLLERQTLERPGLMAALSETIQPGVELRVTRELPIRLIVVDREIAMIPLAGATDDQSGGALLLRAGGLLDLAVSLFEVKWRDATRLDAVVDGAVEGSELSARERQILLMLNAGLTDRTVATRLGLSARTVQRYVAEMMERAEIDTRLQLGVQATRRGWI</sequence>
<dbReference type="PROSITE" id="PS50043">
    <property type="entry name" value="HTH_LUXR_2"/>
    <property type="match status" value="1"/>
</dbReference>
<dbReference type="PRINTS" id="PR00038">
    <property type="entry name" value="HTHLUXR"/>
</dbReference>
<gene>
    <name evidence="3" type="ORF">IPI13_14180</name>
</gene>
<dbReference type="EMBL" id="JADJIB010000005">
    <property type="protein sequence ID" value="MBK7274256.1"/>
    <property type="molecule type" value="Genomic_DNA"/>
</dbReference>
<dbReference type="PANTHER" id="PTHR34293:SF1">
    <property type="entry name" value="HTH-TYPE TRANSCRIPTIONAL REGULATOR TRMBL2"/>
    <property type="match status" value="1"/>
</dbReference>
<dbReference type="SUPFAM" id="SSF46785">
    <property type="entry name" value="Winged helix' DNA-binding domain"/>
    <property type="match status" value="1"/>
</dbReference>
<dbReference type="InterPro" id="IPR016032">
    <property type="entry name" value="Sig_transdc_resp-reg_C-effctor"/>
</dbReference>
<feature type="domain" description="HTH luxR-type" evidence="2">
    <location>
        <begin position="255"/>
        <end position="320"/>
    </location>
</feature>
<organism evidence="3 4">
    <name type="scientific">Candidatus Phosphoribacter hodrii</name>
    <dbReference type="NCBI Taxonomy" id="2953743"/>
    <lineage>
        <taxon>Bacteria</taxon>
        <taxon>Bacillati</taxon>
        <taxon>Actinomycetota</taxon>
        <taxon>Actinomycetes</taxon>
        <taxon>Micrococcales</taxon>
        <taxon>Dermatophilaceae</taxon>
        <taxon>Candidatus Phosphoribacter</taxon>
    </lineage>
</organism>
<dbReference type="SUPFAM" id="SSF46894">
    <property type="entry name" value="C-terminal effector domain of the bipartite response regulators"/>
    <property type="match status" value="1"/>
</dbReference>
<dbReference type="Pfam" id="PF00196">
    <property type="entry name" value="GerE"/>
    <property type="match status" value="1"/>
</dbReference>
<dbReference type="Pfam" id="PF01978">
    <property type="entry name" value="TrmB"/>
    <property type="match status" value="1"/>
</dbReference>
<protein>
    <submittedName>
        <fullName evidence="3">Helix-turn-helix domain-containing protein</fullName>
    </submittedName>
</protein>
<evidence type="ECO:0000256" key="1">
    <source>
        <dbReference type="SAM" id="Coils"/>
    </source>
</evidence>